<evidence type="ECO:0000313" key="1">
    <source>
        <dbReference type="EMBL" id="ECF6072625.1"/>
    </source>
</evidence>
<proteinExistence type="predicted"/>
<name>A0A5Y2S7V9_SALHO</name>
<gene>
    <name evidence="1" type="ORF">FNH47_00855</name>
</gene>
<comment type="caution">
    <text evidence="1">The sequence shown here is derived from an EMBL/GenBank/DDBJ whole genome shotgun (WGS) entry which is preliminary data.</text>
</comment>
<protein>
    <submittedName>
        <fullName evidence="1">Pathogenicity island 2 effector protein SseD</fullName>
    </submittedName>
</protein>
<dbReference type="Pfam" id="PF05802">
    <property type="entry name" value="SctB2"/>
    <property type="match status" value="1"/>
</dbReference>
<dbReference type="Proteomes" id="UP000839836">
    <property type="component" value="Unassembled WGS sequence"/>
</dbReference>
<organism evidence="1">
    <name type="scientific">Salmonella houtenae</name>
    <dbReference type="NCBI Taxonomy" id="59205"/>
    <lineage>
        <taxon>Bacteria</taxon>
        <taxon>Pseudomonadati</taxon>
        <taxon>Pseudomonadota</taxon>
        <taxon>Gammaproteobacteria</taxon>
        <taxon>Enterobacterales</taxon>
        <taxon>Enterobacteriaceae</taxon>
        <taxon>Salmonella</taxon>
    </lineage>
</organism>
<dbReference type="EMBL" id="AAILSW010000001">
    <property type="protein sequence ID" value="ECF6072625.1"/>
    <property type="molecule type" value="Genomic_DNA"/>
</dbReference>
<reference evidence="1" key="1">
    <citation type="submission" date="2019-07" db="EMBL/GenBank/DDBJ databases">
        <authorList>
            <person name="Ashton P.M."/>
            <person name="Dallman T."/>
            <person name="Nair S."/>
            <person name="De Pinna E."/>
            <person name="Peters T."/>
            <person name="Grant K."/>
        </authorList>
    </citation>
    <scope>NUCLEOTIDE SEQUENCE [LARGE SCALE GENOMIC DNA]</scope>
    <source>
        <strain evidence="1">674345</strain>
    </source>
</reference>
<dbReference type="AlphaFoldDB" id="A0A5Y2S7V9"/>
<dbReference type="InterPro" id="IPR008611">
    <property type="entry name" value="SctB2-like"/>
</dbReference>
<accession>A0A5Y2S7V9</accession>
<sequence>METSNAVSILSLSSLSASSTTSQSQFGEKVNSDSLLLLFDEIWMKLLELAKKLRDIMRAYNEVRQGLSWLLQKNALEKQMDAIDKTCEAAIFTGAGSCLSGVMTMGFGFVGTMGFGFVGGESGVIFGQGVGHTAMGGFGLAAGLVKRQGDEDSAIAELKQTGAQSYSKNMMDIMDKALEIMQQILGMGTSLVEVLAQMLRSLAR</sequence>